<dbReference type="GO" id="GO:0016020">
    <property type="term" value="C:membrane"/>
    <property type="evidence" value="ECO:0007669"/>
    <property type="project" value="InterPro"/>
</dbReference>
<comment type="similarity">
    <text evidence="2">Belongs to the ABC transporter superfamily. ABCC family. Conjugate transporter (TC 3.A.1.208) subfamily.</text>
</comment>
<dbReference type="PROSITE" id="PS50893">
    <property type="entry name" value="ABC_TRANSPORTER_2"/>
    <property type="match status" value="1"/>
</dbReference>
<feature type="transmembrane region" description="Helical" evidence="11">
    <location>
        <begin position="619"/>
        <end position="640"/>
    </location>
</feature>
<keyword evidence="8 11" id="KW-1133">Transmembrane helix</keyword>
<evidence type="ECO:0000256" key="3">
    <source>
        <dbReference type="ARBA" id="ARBA00022448"/>
    </source>
</evidence>
<dbReference type="PROSITE" id="PS50929">
    <property type="entry name" value="ABC_TM1F"/>
    <property type="match status" value="1"/>
</dbReference>
<dbReference type="FunFam" id="3.40.50.300:FF:000997">
    <property type="entry name" value="Multidrug resistance-associated protein 1"/>
    <property type="match status" value="1"/>
</dbReference>
<accession>A0AA35S1B2</accession>
<evidence type="ECO:0000259" key="13">
    <source>
        <dbReference type="PROSITE" id="PS50929"/>
    </source>
</evidence>
<keyword evidence="9 11" id="KW-0472">Membrane</keyword>
<dbReference type="PANTHER" id="PTHR24223">
    <property type="entry name" value="ATP-BINDING CASSETTE SUB-FAMILY C"/>
    <property type="match status" value="1"/>
</dbReference>
<evidence type="ECO:0000256" key="4">
    <source>
        <dbReference type="ARBA" id="ARBA00022692"/>
    </source>
</evidence>
<dbReference type="Gene3D" id="3.40.50.300">
    <property type="entry name" value="P-loop containing nucleotide triphosphate hydrolases"/>
    <property type="match status" value="1"/>
</dbReference>
<dbReference type="EMBL" id="CASHTH010001847">
    <property type="protein sequence ID" value="CAI8020808.1"/>
    <property type="molecule type" value="Genomic_DNA"/>
</dbReference>
<keyword evidence="3" id="KW-0813">Transport</keyword>
<feature type="domain" description="ABC transmembrane type-1" evidence="13">
    <location>
        <begin position="354"/>
        <end position="641"/>
    </location>
</feature>
<name>A0AA35S1B2_GEOBA</name>
<evidence type="ECO:0000256" key="7">
    <source>
        <dbReference type="ARBA" id="ARBA00022840"/>
    </source>
</evidence>
<evidence type="ECO:0000313" key="14">
    <source>
        <dbReference type="EMBL" id="CAI8020808.1"/>
    </source>
</evidence>
<evidence type="ECO:0000256" key="10">
    <source>
        <dbReference type="SAM" id="MobiDB-lite"/>
    </source>
</evidence>
<organism evidence="14 15">
    <name type="scientific">Geodia barretti</name>
    <name type="common">Barrett's horny sponge</name>
    <dbReference type="NCBI Taxonomy" id="519541"/>
    <lineage>
        <taxon>Eukaryota</taxon>
        <taxon>Metazoa</taxon>
        <taxon>Porifera</taxon>
        <taxon>Demospongiae</taxon>
        <taxon>Heteroscleromorpha</taxon>
        <taxon>Tetractinellida</taxon>
        <taxon>Astrophorina</taxon>
        <taxon>Geodiidae</taxon>
        <taxon>Geodia</taxon>
    </lineage>
</organism>
<feature type="transmembrane region" description="Helical" evidence="11">
    <location>
        <begin position="129"/>
        <end position="149"/>
    </location>
</feature>
<comment type="subcellular location">
    <subcellularLocation>
        <location evidence="1">Endomembrane system</location>
        <topology evidence="1">Multi-pass membrane protein</topology>
    </subcellularLocation>
</comment>
<dbReference type="GO" id="GO:0012505">
    <property type="term" value="C:endomembrane system"/>
    <property type="evidence" value="ECO:0007669"/>
    <property type="project" value="UniProtKB-SubCell"/>
</dbReference>
<dbReference type="SUPFAM" id="SSF90123">
    <property type="entry name" value="ABC transporter transmembrane region"/>
    <property type="match status" value="1"/>
</dbReference>
<dbReference type="InterPro" id="IPR056227">
    <property type="entry name" value="TMD0_ABC"/>
</dbReference>
<feature type="transmembrane region" description="Helical" evidence="11">
    <location>
        <begin position="578"/>
        <end position="599"/>
    </location>
</feature>
<evidence type="ECO:0000256" key="11">
    <source>
        <dbReference type="SAM" id="Phobius"/>
    </source>
</evidence>
<evidence type="ECO:0000256" key="1">
    <source>
        <dbReference type="ARBA" id="ARBA00004127"/>
    </source>
</evidence>
<dbReference type="Pfam" id="PF00664">
    <property type="entry name" value="ABC_membrane"/>
    <property type="match status" value="1"/>
</dbReference>
<dbReference type="Pfam" id="PF24357">
    <property type="entry name" value="TMD0_ABC"/>
    <property type="match status" value="1"/>
</dbReference>
<feature type="domain" description="ABC transporter" evidence="12">
    <location>
        <begin position="671"/>
        <end position="840"/>
    </location>
</feature>
<feature type="transmembrane region" description="Helical" evidence="11">
    <location>
        <begin position="95"/>
        <end position="117"/>
    </location>
</feature>
<dbReference type="PROSITE" id="PS00211">
    <property type="entry name" value="ABC_TRANSPORTER_1"/>
    <property type="match status" value="1"/>
</dbReference>
<dbReference type="GO" id="GO:0016887">
    <property type="term" value="F:ATP hydrolysis activity"/>
    <property type="evidence" value="ECO:0007669"/>
    <property type="project" value="InterPro"/>
</dbReference>
<feature type="transmembrane region" description="Helical" evidence="11">
    <location>
        <begin position="468"/>
        <end position="488"/>
    </location>
</feature>
<dbReference type="Pfam" id="PF00005">
    <property type="entry name" value="ABC_tran"/>
    <property type="match status" value="1"/>
</dbReference>
<dbReference type="GO" id="GO:0140359">
    <property type="term" value="F:ABC-type transporter activity"/>
    <property type="evidence" value="ECO:0007669"/>
    <property type="project" value="InterPro"/>
</dbReference>
<dbReference type="CDD" id="cd03250">
    <property type="entry name" value="ABCC_MRP_domain1"/>
    <property type="match status" value="1"/>
</dbReference>
<keyword evidence="7" id="KW-0067">ATP-binding</keyword>
<evidence type="ECO:0000256" key="2">
    <source>
        <dbReference type="ARBA" id="ARBA00009726"/>
    </source>
</evidence>
<feature type="transmembrane region" description="Helical" evidence="11">
    <location>
        <begin position="341"/>
        <end position="359"/>
    </location>
</feature>
<evidence type="ECO:0000256" key="5">
    <source>
        <dbReference type="ARBA" id="ARBA00022737"/>
    </source>
</evidence>
<evidence type="ECO:0000256" key="6">
    <source>
        <dbReference type="ARBA" id="ARBA00022741"/>
    </source>
</evidence>
<dbReference type="PANTHER" id="PTHR24223:SF443">
    <property type="entry name" value="MULTIDRUG-RESISTANCE LIKE PROTEIN 1, ISOFORM I"/>
    <property type="match status" value="1"/>
</dbReference>
<protein>
    <submittedName>
        <fullName evidence="14">Multidrug resistance-associated protein 1</fullName>
    </submittedName>
</protein>
<dbReference type="Gene3D" id="1.20.1560.10">
    <property type="entry name" value="ABC transporter type 1, transmembrane domain"/>
    <property type="match status" value="1"/>
</dbReference>
<evidence type="ECO:0000313" key="15">
    <source>
        <dbReference type="Proteomes" id="UP001174909"/>
    </source>
</evidence>
<feature type="transmembrane region" description="Helical" evidence="11">
    <location>
        <begin position="61"/>
        <end position="83"/>
    </location>
</feature>
<feature type="region of interest" description="Disordered" evidence="10">
    <location>
        <begin position="24"/>
        <end position="43"/>
    </location>
</feature>
<feature type="transmembrane region" description="Helical" evidence="11">
    <location>
        <begin position="392"/>
        <end position="413"/>
    </location>
</feature>
<dbReference type="InterPro" id="IPR036640">
    <property type="entry name" value="ABC1_TM_sf"/>
</dbReference>
<dbReference type="AlphaFoldDB" id="A0AA35S1B2"/>
<dbReference type="InterPro" id="IPR050173">
    <property type="entry name" value="ABC_transporter_C-like"/>
</dbReference>
<feature type="transmembrane region" description="Helical" evidence="11">
    <location>
        <begin position="494"/>
        <end position="513"/>
    </location>
</feature>
<dbReference type="InterPro" id="IPR011527">
    <property type="entry name" value="ABC1_TM_dom"/>
</dbReference>
<comment type="caution">
    <text evidence="14">The sequence shown here is derived from an EMBL/GenBank/DDBJ whole genome shotgun (WGS) entry which is preliminary data.</text>
</comment>
<dbReference type="InterPro" id="IPR003439">
    <property type="entry name" value="ABC_transporter-like_ATP-bd"/>
</dbReference>
<dbReference type="CDD" id="cd18595">
    <property type="entry name" value="ABC_6TM_MRP1_2_3_6_D1_like"/>
    <property type="match status" value="1"/>
</dbReference>
<evidence type="ECO:0000259" key="12">
    <source>
        <dbReference type="PROSITE" id="PS50893"/>
    </source>
</evidence>
<dbReference type="InterPro" id="IPR027417">
    <property type="entry name" value="P-loop_NTPase"/>
</dbReference>
<keyword evidence="4 11" id="KW-0812">Transmembrane</keyword>
<sequence>MWDSVSDSLDDFCRPVSDFWKEEAGSGSGSHHGSGSGSGSSSSSANLHDEVDFSQCFEDTAILYGVCLVAWVLGGLTFLCAPYHRKSLRISSLHLAKLGLMLVVLVSAFCDLFYTVYQQSVRQVAEYQYVTPIVLSLTMGLMIGVVTTHRVSGIKSSGLPFVFWLVMMFYAALKMRTLVLVAEDKGSVKDVFRFTTFCVQFASYVGLFVLTLLPEHHSRRHSYTLLHDGIDQRKPCPELEATFLSRITWWWLNGLIWDGWRKPLLYSDLTDLNEEDKAKRLGPRFQRNWDKELKKSDVKFTRVPVKPMEYQPVNVEILPTSGEPGLAPEPAQGHGGRGPSLVLALARSFGGTFFIAGFFKLGQDLLGFASPQILKLMIRFTEDPSESDWRGYLYAVLLFVTAVVQSLLLHQYFHRCFLVGMRVRTAVISAIYNKALRLSNSARRERTVGEIVNLMSVDAQRFMDLMSYLHMIWSAPLQIVLALIFLYITMGFSIFAGFAVMVLLIPINAVIAAKSRTLQVKQMILKDSRIKLVNEVLNGMKVIKLYAWEIPFKQQIMGIRQGELNVLRSTAFLNAGSSFTWTCAPFLVALATFATFVLVNKDSSNPNDRLTADKAFVALSLFNILRFPLSMLPMLISFMVESSVSVKRLREFLKGNEIDPNNVERSEEPATEGENVIAVSSGEFTWDTGDKSTLEDINIQVKRGQLVGVVGLVGAGKSSLIQAILGEMEKVGGTVEVKGRVAYVPQQAWIQNATVRENIEFGQAHNEAFYKRTLEDCALEQDLEILPGGDMTEIGEKGINLSGGQKQRVSLARAVYQEADVYLLDDPLSAVDSHVGETHL</sequence>
<keyword evidence="6" id="KW-0547">Nucleotide-binding</keyword>
<feature type="transmembrane region" description="Helical" evidence="11">
    <location>
        <begin position="194"/>
        <end position="213"/>
    </location>
</feature>
<keyword evidence="15" id="KW-1185">Reference proteome</keyword>
<proteinExistence type="inferred from homology"/>
<evidence type="ECO:0000256" key="8">
    <source>
        <dbReference type="ARBA" id="ARBA00022989"/>
    </source>
</evidence>
<feature type="transmembrane region" description="Helical" evidence="11">
    <location>
        <begin position="161"/>
        <end position="182"/>
    </location>
</feature>
<dbReference type="SUPFAM" id="SSF52540">
    <property type="entry name" value="P-loop containing nucleoside triphosphate hydrolases"/>
    <property type="match status" value="1"/>
</dbReference>
<evidence type="ECO:0000256" key="9">
    <source>
        <dbReference type="ARBA" id="ARBA00023136"/>
    </source>
</evidence>
<gene>
    <name evidence="14" type="ORF">GBAR_LOCUS12408</name>
</gene>
<dbReference type="InterPro" id="IPR017871">
    <property type="entry name" value="ABC_transporter-like_CS"/>
</dbReference>
<reference evidence="14" key="1">
    <citation type="submission" date="2023-03" db="EMBL/GenBank/DDBJ databases">
        <authorList>
            <person name="Steffen K."/>
            <person name="Cardenas P."/>
        </authorList>
    </citation>
    <scope>NUCLEOTIDE SEQUENCE</scope>
</reference>
<dbReference type="FunFam" id="1.20.1560.10:FF:000007">
    <property type="entry name" value="ATP-binding cassette subfamily C member 1"/>
    <property type="match status" value="1"/>
</dbReference>
<dbReference type="GO" id="GO:0005524">
    <property type="term" value="F:ATP binding"/>
    <property type="evidence" value="ECO:0007669"/>
    <property type="project" value="UniProtKB-KW"/>
</dbReference>
<keyword evidence="5" id="KW-0677">Repeat</keyword>
<dbReference type="Proteomes" id="UP001174909">
    <property type="component" value="Unassembled WGS sequence"/>
</dbReference>
<feature type="compositionally biased region" description="Gly residues" evidence="10">
    <location>
        <begin position="26"/>
        <end position="38"/>
    </location>
</feature>